<evidence type="ECO:0000313" key="2">
    <source>
        <dbReference type="Proteomes" id="UP001519460"/>
    </source>
</evidence>
<sequence>MPTERHLILTFMTAEPIFVLHQQGLWNSAKVLVQRLLRPPVYIADDTRIKDALKESPAEFSGKNHPTDSKPWWSVWDWLFLRKYWAWGRGWGGGKDMDTRGLNV</sequence>
<protein>
    <submittedName>
        <fullName evidence="1">Uncharacterized protein</fullName>
    </submittedName>
</protein>
<reference evidence="1 2" key="1">
    <citation type="journal article" date="2023" name="Sci. Data">
        <title>Genome assembly of the Korean intertidal mud-creeper Batillaria attramentaria.</title>
        <authorList>
            <person name="Patra A.K."/>
            <person name="Ho P.T."/>
            <person name="Jun S."/>
            <person name="Lee S.J."/>
            <person name="Kim Y."/>
            <person name="Won Y.J."/>
        </authorList>
    </citation>
    <scope>NUCLEOTIDE SEQUENCE [LARGE SCALE GENOMIC DNA]</scope>
    <source>
        <strain evidence="1">Wonlab-2016</strain>
    </source>
</reference>
<comment type="caution">
    <text evidence="1">The sequence shown here is derived from an EMBL/GenBank/DDBJ whole genome shotgun (WGS) entry which is preliminary data.</text>
</comment>
<name>A0ABD0J2E4_9CAEN</name>
<gene>
    <name evidence="1" type="ORF">BaRGS_00039645</name>
</gene>
<keyword evidence="2" id="KW-1185">Reference proteome</keyword>
<dbReference type="Proteomes" id="UP001519460">
    <property type="component" value="Unassembled WGS sequence"/>
</dbReference>
<dbReference type="AlphaFoldDB" id="A0ABD0J2E4"/>
<dbReference type="EMBL" id="JACVVK020000709">
    <property type="protein sequence ID" value="KAK7453354.1"/>
    <property type="molecule type" value="Genomic_DNA"/>
</dbReference>
<organism evidence="1 2">
    <name type="scientific">Batillaria attramentaria</name>
    <dbReference type="NCBI Taxonomy" id="370345"/>
    <lineage>
        <taxon>Eukaryota</taxon>
        <taxon>Metazoa</taxon>
        <taxon>Spiralia</taxon>
        <taxon>Lophotrochozoa</taxon>
        <taxon>Mollusca</taxon>
        <taxon>Gastropoda</taxon>
        <taxon>Caenogastropoda</taxon>
        <taxon>Sorbeoconcha</taxon>
        <taxon>Cerithioidea</taxon>
        <taxon>Batillariidae</taxon>
        <taxon>Batillaria</taxon>
    </lineage>
</organism>
<evidence type="ECO:0000313" key="1">
    <source>
        <dbReference type="EMBL" id="KAK7453354.1"/>
    </source>
</evidence>
<accession>A0ABD0J2E4</accession>
<proteinExistence type="predicted"/>